<keyword evidence="1" id="KW-0677">Repeat</keyword>
<proteinExistence type="predicted"/>
<dbReference type="SUPFAM" id="SSF52540">
    <property type="entry name" value="P-loop containing nucleoside triphosphate hydrolases"/>
    <property type="match status" value="1"/>
</dbReference>
<sequence length="518" mass="58165">MSGMEAFSLPCGVMQVITFAELTFATCRKILKTGTPDPTLNDRVQDLKGFCEIVEKRCTPLIPMKLNANETKLLAIATRGVGAAQELEAEIAKICPSSSRGKLSTSLLGTMKVLIHRRKIEKLEKTMMDGQKALENNLLADICERLLRSRLVEAFLVWRFGNLNTKIASESTHTRQHVSQLSTRLQEESALRAKRDDLQRLLASLKYPSMNERRNNVTDSYITTFEWVFRTSANAETSDDSSSEGSGLDDVGSDGTSQYGSDIESVHEDSSDEEEVSVGFVEWLTSVNEPLFWISGKPGSGKSTLMKFLLHDHRTRKHLELAYPGALMISHFFWLAGQEMERSIRGLLCSLLYQLVSEREEVNIDIVRQLGSSKAKSKEVYTDWSTKELRETLLHVLASSSVPVLISLDGLDEVDPFDGPFALLELVNDICTLPNMKVCASSRPEAIFNRQLSIRPSFRVQDLTRRDIKSFAKEQLRSCTTAKFERSDSFRDLIDEIAYRADGVFLWAALTVKSLQRG</sequence>
<dbReference type="Gene3D" id="3.40.50.300">
    <property type="entry name" value="P-loop containing nucleotide triphosphate hydrolases"/>
    <property type="match status" value="1"/>
</dbReference>
<keyword evidence="5" id="KW-1185">Reference proteome</keyword>
<feature type="compositionally biased region" description="Low complexity" evidence="2">
    <location>
        <begin position="243"/>
        <end position="263"/>
    </location>
</feature>
<evidence type="ECO:0000256" key="2">
    <source>
        <dbReference type="SAM" id="MobiDB-lite"/>
    </source>
</evidence>
<dbReference type="PANTHER" id="PTHR10039">
    <property type="entry name" value="AMELOGENIN"/>
    <property type="match status" value="1"/>
</dbReference>
<dbReference type="PANTHER" id="PTHR10039:SF5">
    <property type="entry name" value="NACHT DOMAIN-CONTAINING PROTEIN"/>
    <property type="match status" value="1"/>
</dbReference>
<dbReference type="Pfam" id="PF24883">
    <property type="entry name" value="NPHP3_N"/>
    <property type="match status" value="1"/>
</dbReference>
<dbReference type="InterPro" id="IPR027417">
    <property type="entry name" value="P-loop_NTPase"/>
</dbReference>
<evidence type="ECO:0000259" key="3">
    <source>
        <dbReference type="Pfam" id="PF24883"/>
    </source>
</evidence>
<reference evidence="4" key="1">
    <citation type="submission" date="2018-02" db="EMBL/GenBank/DDBJ databases">
        <authorList>
            <person name="Silar P."/>
        </authorList>
    </citation>
    <scope>NUCLEOTIDE SEQUENCE [LARGE SCALE GENOMIC DNA]</scope>
    <source>
        <strain evidence="4">T</strain>
    </source>
</reference>
<evidence type="ECO:0000256" key="1">
    <source>
        <dbReference type="ARBA" id="ARBA00022737"/>
    </source>
</evidence>
<feature type="domain" description="Nephrocystin 3-like N-terminal" evidence="3">
    <location>
        <begin position="280"/>
        <end position="443"/>
    </location>
</feature>
<evidence type="ECO:0000313" key="5">
    <source>
        <dbReference type="Proteomes" id="UP000280685"/>
    </source>
</evidence>
<name>A0ABY6SC43_PODCO</name>
<feature type="region of interest" description="Disordered" evidence="2">
    <location>
        <begin position="236"/>
        <end position="273"/>
    </location>
</feature>
<organism evidence="4 5">
    <name type="scientific">Podospora comata</name>
    <dbReference type="NCBI Taxonomy" id="48703"/>
    <lineage>
        <taxon>Eukaryota</taxon>
        <taxon>Fungi</taxon>
        <taxon>Dikarya</taxon>
        <taxon>Ascomycota</taxon>
        <taxon>Pezizomycotina</taxon>
        <taxon>Sordariomycetes</taxon>
        <taxon>Sordariomycetidae</taxon>
        <taxon>Sordariales</taxon>
        <taxon>Podosporaceae</taxon>
        <taxon>Podospora</taxon>
    </lineage>
</organism>
<accession>A0ABY6SC43</accession>
<evidence type="ECO:0000313" key="4">
    <source>
        <dbReference type="EMBL" id="VBB80926.1"/>
    </source>
</evidence>
<protein>
    <recommendedName>
        <fullName evidence="3">Nephrocystin 3-like N-terminal domain-containing protein</fullName>
    </recommendedName>
</protein>
<gene>
    <name evidence="4" type="ORF">PODCO_500324</name>
</gene>
<dbReference type="Proteomes" id="UP000280685">
    <property type="component" value="Chromosome 5"/>
</dbReference>
<dbReference type="InterPro" id="IPR056884">
    <property type="entry name" value="NPHP3-like_N"/>
</dbReference>
<dbReference type="EMBL" id="LR026968">
    <property type="protein sequence ID" value="VBB80926.1"/>
    <property type="molecule type" value="Genomic_DNA"/>
</dbReference>